<dbReference type="RefSeq" id="WP_374832534.1">
    <property type="nucleotide sequence ID" value="NZ_JBHEEZ010000016.1"/>
</dbReference>
<name>A0ABV9H6L3_9HYPH</name>
<dbReference type="SMART" id="SM01234">
    <property type="entry name" value="Haemolytic"/>
    <property type="match status" value="1"/>
</dbReference>
<comment type="function">
    <text evidence="1">Could be involved in insertion of integral membrane proteins into the membrane.</text>
</comment>
<comment type="subcellular location">
    <subcellularLocation>
        <location evidence="1">Cell membrane</location>
        <topology evidence="1">Peripheral membrane protein</topology>
        <orientation evidence="1">Cytoplasmic side</orientation>
    </subcellularLocation>
</comment>
<organism evidence="3 4">
    <name type="scientific">Daeguia caeni</name>
    <dbReference type="NCBI Taxonomy" id="439612"/>
    <lineage>
        <taxon>Bacteria</taxon>
        <taxon>Pseudomonadati</taxon>
        <taxon>Pseudomonadota</taxon>
        <taxon>Alphaproteobacteria</taxon>
        <taxon>Hyphomicrobiales</taxon>
        <taxon>Brucellaceae</taxon>
        <taxon>Daeguia</taxon>
    </lineage>
</organism>
<dbReference type="EMBL" id="JBHSEL010000051">
    <property type="protein sequence ID" value="MFC4625053.1"/>
    <property type="molecule type" value="Genomic_DNA"/>
</dbReference>
<reference evidence="4" key="1">
    <citation type="journal article" date="2019" name="Int. J. Syst. Evol. Microbiol.">
        <title>The Global Catalogue of Microorganisms (GCM) 10K type strain sequencing project: providing services to taxonomists for standard genome sequencing and annotation.</title>
        <authorList>
            <consortium name="The Broad Institute Genomics Platform"/>
            <consortium name="The Broad Institute Genome Sequencing Center for Infectious Disease"/>
            <person name="Wu L."/>
            <person name="Ma J."/>
        </authorList>
    </citation>
    <scope>NUCLEOTIDE SEQUENCE [LARGE SCALE GENOMIC DNA]</scope>
    <source>
        <strain evidence="4">CGMCC 1.15731</strain>
    </source>
</reference>
<evidence type="ECO:0000313" key="3">
    <source>
        <dbReference type="EMBL" id="MFC4625053.1"/>
    </source>
</evidence>
<dbReference type="Proteomes" id="UP001596042">
    <property type="component" value="Unassembled WGS sequence"/>
</dbReference>
<gene>
    <name evidence="3" type="primary">yidD</name>
    <name evidence="3" type="ORF">ACFO1V_07450</name>
</gene>
<feature type="region of interest" description="Disordered" evidence="2">
    <location>
        <begin position="1"/>
        <end position="23"/>
    </location>
</feature>
<dbReference type="PANTHER" id="PTHR33383:SF1">
    <property type="entry name" value="MEMBRANE PROTEIN INSERTION EFFICIENCY FACTOR-RELATED"/>
    <property type="match status" value="1"/>
</dbReference>
<evidence type="ECO:0000256" key="1">
    <source>
        <dbReference type="HAMAP-Rule" id="MF_00386"/>
    </source>
</evidence>
<protein>
    <recommendedName>
        <fullName evidence="1">Putative membrane protein insertion efficiency factor</fullName>
    </recommendedName>
</protein>
<evidence type="ECO:0000256" key="2">
    <source>
        <dbReference type="SAM" id="MobiDB-lite"/>
    </source>
</evidence>
<dbReference type="Pfam" id="PF01809">
    <property type="entry name" value="YidD"/>
    <property type="match status" value="1"/>
</dbReference>
<keyword evidence="1" id="KW-1003">Cell membrane</keyword>
<keyword evidence="4" id="KW-1185">Reference proteome</keyword>
<comment type="similarity">
    <text evidence="1">Belongs to the UPF0161 family.</text>
</comment>
<keyword evidence="1" id="KW-0472">Membrane</keyword>
<dbReference type="HAMAP" id="MF_00386">
    <property type="entry name" value="UPF0161_YidD"/>
    <property type="match status" value="1"/>
</dbReference>
<proteinExistence type="inferred from homology"/>
<comment type="caution">
    <text evidence="3">The sequence shown here is derived from an EMBL/GenBank/DDBJ whole genome shotgun (WGS) entry which is preliminary data.</text>
</comment>
<accession>A0ABV9H6L3</accession>
<dbReference type="PANTHER" id="PTHR33383">
    <property type="entry name" value="MEMBRANE PROTEIN INSERTION EFFICIENCY FACTOR-RELATED"/>
    <property type="match status" value="1"/>
</dbReference>
<sequence>MCSCGENHAERPQQHKRRHTRNFTDPWRRTPGRLLGTALIRLYQLTLSSFIGNSCRHLPTCSEYAYEAIARHGLWNGGWMGLFRVMRCGPLGTHGFDPVPRILPARARWYLPWRFWNLTPDRQTGEN</sequence>
<dbReference type="InterPro" id="IPR002696">
    <property type="entry name" value="Membr_insert_effic_factor_YidD"/>
</dbReference>
<evidence type="ECO:0000313" key="4">
    <source>
        <dbReference type="Proteomes" id="UP001596042"/>
    </source>
</evidence>
<dbReference type="NCBIfam" id="TIGR00278">
    <property type="entry name" value="membrane protein insertion efficiency factor YidD"/>
    <property type="match status" value="1"/>
</dbReference>